<dbReference type="InterPro" id="IPR016024">
    <property type="entry name" value="ARM-type_fold"/>
</dbReference>
<evidence type="ECO:0000256" key="4">
    <source>
        <dbReference type="RuleBase" id="RU369009"/>
    </source>
</evidence>
<feature type="region of interest" description="Disordered" evidence="5">
    <location>
        <begin position="649"/>
        <end position="672"/>
    </location>
</feature>
<comment type="similarity">
    <text evidence="4">Belongs to the UPL family. K-HECT subfamily.</text>
</comment>
<comment type="pathway">
    <text evidence="2 4">Protein modification; protein ubiquitination.</text>
</comment>
<dbReference type="GO" id="GO:0043161">
    <property type="term" value="P:proteasome-mediated ubiquitin-dependent protein catabolic process"/>
    <property type="evidence" value="ECO:0007669"/>
    <property type="project" value="TreeGrafter"/>
</dbReference>
<feature type="region of interest" description="Disordered" evidence="5">
    <location>
        <begin position="995"/>
        <end position="1030"/>
    </location>
</feature>
<keyword evidence="4" id="KW-0833">Ubl conjugation pathway</keyword>
<dbReference type="InterPro" id="IPR037197">
    <property type="entry name" value="WWE_dom_sf"/>
</dbReference>
<dbReference type="InterPro" id="IPR045322">
    <property type="entry name" value="HECTD1/TRIP12-like"/>
</dbReference>
<keyword evidence="3 4" id="KW-0808">Transferase</keyword>
<dbReference type="InterPro" id="IPR018123">
    <property type="entry name" value="WWE-dom_subgr"/>
</dbReference>
<evidence type="ECO:0000259" key="8">
    <source>
        <dbReference type="PROSITE" id="PS50918"/>
    </source>
</evidence>
<dbReference type="EC" id="2.3.2.26" evidence="4"/>
<evidence type="ECO:0000256" key="2">
    <source>
        <dbReference type="ARBA" id="ARBA00004906"/>
    </source>
</evidence>
<keyword evidence="6" id="KW-0472">Membrane</keyword>
<dbReference type="SMART" id="SM00678">
    <property type="entry name" value="WWE"/>
    <property type="match status" value="1"/>
</dbReference>
<feature type="region of interest" description="Disordered" evidence="5">
    <location>
        <begin position="536"/>
        <end position="614"/>
    </location>
</feature>
<evidence type="ECO:0000256" key="5">
    <source>
        <dbReference type="SAM" id="MobiDB-lite"/>
    </source>
</evidence>
<feature type="region of interest" description="Disordered" evidence="5">
    <location>
        <begin position="342"/>
        <end position="369"/>
    </location>
</feature>
<evidence type="ECO:0000256" key="3">
    <source>
        <dbReference type="ARBA" id="ARBA00022679"/>
    </source>
</evidence>
<evidence type="ECO:0000313" key="9">
    <source>
        <dbReference type="Proteomes" id="UP000887565"/>
    </source>
</evidence>
<feature type="compositionally biased region" description="Acidic residues" evidence="5">
    <location>
        <begin position="1000"/>
        <end position="1015"/>
    </location>
</feature>
<dbReference type="GO" id="GO:0061630">
    <property type="term" value="F:ubiquitin protein ligase activity"/>
    <property type="evidence" value="ECO:0007669"/>
    <property type="project" value="UniProtKB-UniRule"/>
</dbReference>
<feature type="compositionally biased region" description="Low complexity" evidence="5">
    <location>
        <begin position="589"/>
        <end position="600"/>
    </location>
</feature>
<dbReference type="Pfam" id="PF25579">
    <property type="entry name" value="TPR_TRIP12_N"/>
    <property type="match status" value="1"/>
</dbReference>
<organism evidence="9 10">
    <name type="scientific">Romanomermis culicivorax</name>
    <name type="common">Nematode worm</name>
    <dbReference type="NCBI Taxonomy" id="13658"/>
    <lineage>
        <taxon>Eukaryota</taxon>
        <taxon>Metazoa</taxon>
        <taxon>Ecdysozoa</taxon>
        <taxon>Nematoda</taxon>
        <taxon>Enoplea</taxon>
        <taxon>Dorylaimia</taxon>
        <taxon>Mermithida</taxon>
        <taxon>Mermithoidea</taxon>
        <taxon>Mermithidae</taxon>
        <taxon>Romanomermis</taxon>
    </lineage>
</organism>
<keyword evidence="6" id="KW-0812">Transmembrane</keyword>
<feature type="compositionally biased region" description="Polar residues" evidence="5">
    <location>
        <begin position="536"/>
        <end position="581"/>
    </location>
</feature>
<feature type="compositionally biased region" description="Low complexity" evidence="5">
    <location>
        <begin position="353"/>
        <end position="369"/>
    </location>
</feature>
<evidence type="ECO:0000256" key="1">
    <source>
        <dbReference type="ARBA" id="ARBA00000885"/>
    </source>
</evidence>
<dbReference type="GO" id="GO:0008270">
    <property type="term" value="F:zinc ion binding"/>
    <property type="evidence" value="ECO:0007669"/>
    <property type="project" value="InterPro"/>
</dbReference>
<protein>
    <recommendedName>
        <fullName evidence="4">E3 ubiquitin-protein ligase</fullName>
        <ecNumber evidence="4">2.3.2.26</ecNumber>
    </recommendedName>
</protein>
<dbReference type="Gene3D" id="1.25.10.10">
    <property type="entry name" value="Leucine-rich Repeat Variant"/>
    <property type="match status" value="1"/>
</dbReference>
<name>A0A915K565_ROMCU</name>
<feature type="transmembrane region" description="Helical" evidence="6">
    <location>
        <begin position="770"/>
        <end position="791"/>
    </location>
</feature>
<dbReference type="SUPFAM" id="SSF117839">
    <property type="entry name" value="WWE domain"/>
    <property type="match status" value="1"/>
</dbReference>
<dbReference type="PANTHER" id="PTHR45670">
    <property type="entry name" value="E3 UBIQUITIN-PROTEIN LIGASE TRIP12"/>
    <property type="match status" value="1"/>
</dbReference>
<dbReference type="GO" id="GO:0016607">
    <property type="term" value="C:nuclear speck"/>
    <property type="evidence" value="ECO:0007669"/>
    <property type="project" value="TreeGrafter"/>
</dbReference>
<dbReference type="OMA" id="QCNDIAV"/>
<proteinExistence type="inferred from homology"/>
<feature type="domain" description="WWE" evidence="8">
    <location>
        <begin position="274"/>
        <end position="350"/>
    </location>
</feature>
<dbReference type="InterPro" id="IPR057948">
    <property type="entry name" value="TPR_TRIP12_N"/>
</dbReference>
<dbReference type="Proteomes" id="UP000887565">
    <property type="component" value="Unplaced"/>
</dbReference>
<dbReference type="GO" id="GO:0000209">
    <property type="term" value="P:protein polyubiquitination"/>
    <property type="evidence" value="ECO:0007669"/>
    <property type="project" value="TreeGrafter"/>
</dbReference>
<evidence type="ECO:0000313" key="10">
    <source>
        <dbReference type="WBParaSite" id="nRc.2.0.1.t33866-RA"/>
    </source>
</evidence>
<keyword evidence="9" id="KW-1185">Reference proteome</keyword>
<keyword evidence="7" id="KW-0732">Signal</keyword>
<feature type="compositionally biased region" description="Low complexity" evidence="5">
    <location>
        <begin position="1096"/>
        <end position="1106"/>
    </location>
</feature>
<keyword evidence="6" id="KW-1133">Transmembrane helix</keyword>
<dbReference type="Gene3D" id="3.30.720.50">
    <property type="match status" value="1"/>
</dbReference>
<accession>A0A915K565</accession>
<dbReference type="SUPFAM" id="SSF48371">
    <property type="entry name" value="ARM repeat"/>
    <property type="match status" value="1"/>
</dbReference>
<dbReference type="PANTHER" id="PTHR45670:SF13">
    <property type="entry name" value="E3 UBIQUITIN-PROTEIN LIGASE TRIP12"/>
    <property type="match status" value="1"/>
</dbReference>
<feature type="chain" id="PRO_5038093735" description="E3 ubiquitin-protein ligase" evidence="7">
    <location>
        <begin position="17"/>
        <end position="1129"/>
    </location>
</feature>
<feature type="compositionally biased region" description="Low complexity" evidence="5">
    <location>
        <begin position="649"/>
        <end position="666"/>
    </location>
</feature>
<dbReference type="InterPro" id="IPR004170">
    <property type="entry name" value="WWE_dom"/>
</dbReference>
<comment type="catalytic activity">
    <reaction evidence="1 4">
        <text>S-ubiquitinyl-[E2 ubiquitin-conjugating enzyme]-L-cysteine + [acceptor protein]-L-lysine = [E2 ubiquitin-conjugating enzyme]-L-cysteine + N(6)-ubiquitinyl-[acceptor protein]-L-lysine.</text>
        <dbReference type="EC" id="2.3.2.26"/>
    </reaction>
</comment>
<sequence length="1129" mass="124915">MCLLLLFGLGVSATMGSRWDSLLVALQKYEDTSAQLQGLIELCNQLVMSNEESVGSNFPVKDMIRCLIKLLQVEHNFDIMTHACRALTYLMEALPRVTIHVTDAIPYLLEKLQRVECIDVAEQSLAALELLSRRHGKNILNADKKTVEILCQAFTRLVDNYVNDPEKLERLSDYGLLDNIQQLIVMSPPLLNCTTLCSVIRMIQILCRQCNDIAVKLLRMNILASLCILLIGTVDPLSNSELLARSSHELHELVLFIGELWPALPNDGLFEVDSWLKSSVMSNEHILWTWRDDKGLWRPFSHVDNRILETAYQSKEEEVSISVTGQTFTIDLLNMLQVNEETGHSQPIQRRVATAASPSAKKSSSKHPANLQKAVDARLELLQNEPKLYDDFFRSTFSILYEIYTTGNSKEFIFVHSLIAGILNSQDLKSIVPALQLSRVLIEKQREIFTVHFKREGVTHQLHKLSVGNVQFNAATSASSSLPLVSGSHTLLPSTSFIVVTNSTGSSSNVGYQQHQYIPSSSAMGLSSHQIMPTSSTVYSNHDLSNQPATAPTSVQTPGVISKRSMQSMTTEATLTSKTTHGSSKKRGVMSSSSTATSSSHSKHCVSSEKSLKNRNRAVSENSLLHIDRMIFRVPEKLSDEVIRILSGTSKSASSSSATGQQSLPSQNFDQPIPTTATSASASFLSTSFLSNLSLPRWAKPASYGRQHVSASKTTTNSQALQISPVTSTSSASSMAQAVASNSFNMLKATSWVKQQGTLSYDTLRINRMIMVLCLIIAVFFAATSLLGSYFSTGEGQASTEKEGMLLTRLSNVSTALRKGDTDCLAEFSTVLSSDVSCFEILQSNIVPSLLEYITKESVESNIDAEERIRQLCQTMFRIKLEADKDGIPTAIYSNDQSLARNFVQKLNTCVSQLELLPVKVHDFAFGQSGGALRGLNALRFLHTQQIKCLLQRHPEDRLLRQWRRGPIKVDPLAQISTIERYLVTRGFARTKSSSSNEEICSEDDNDSSGEDSDETTVRQGNSESSDGMHRLQLSISDKILPADLSVYQAIRQFGTRFSDHVDWLGPEIWVNTHTIFYRLAPETRSDANSALSDPKSTSKSSSSTKNRAKDKAHLKPVLDPKGEHLPIR</sequence>
<feature type="compositionally biased region" description="Basic and acidic residues" evidence="5">
    <location>
        <begin position="1108"/>
        <end position="1129"/>
    </location>
</feature>
<dbReference type="AlphaFoldDB" id="A0A915K565"/>
<feature type="signal peptide" evidence="7">
    <location>
        <begin position="1"/>
        <end position="16"/>
    </location>
</feature>
<dbReference type="PROSITE" id="PS50918">
    <property type="entry name" value="WWE"/>
    <property type="match status" value="1"/>
</dbReference>
<feature type="region of interest" description="Disordered" evidence="5">
    <location>
        <begin position="1086"/>
        <end position="1129"/>
    </location>
</feature>
<dbReference type="WBParaSite" id="nRc.2.0.1.t33866-RA">
    <property type="protein sequence ID" value="nRc.2.0.1.t33866-RA"/>
    <property type="gene ID" value="nRc.2.0.1.g33866"/>
</dbReference>
<dbReference type="Pfam" id="PF02825">
    <property type="entry name" value="WWE"/>
    <property type="match status" value="1"/>
</dbReference>
<reference evidence="10" key="1">
    <citation type="submission" date="2022-11" db="UniProtKB">
        <authorList>
            <consortium name="WormBaseParasite"/>
        </authorList>
    </citation>
    <scope>IDENTIFICATION</scope>
</reference>
<evidence type="ECO:0000256" key="6">
    <source>
        <dbReference type="SAM" id="Phobius"/>
    </source>
</evidence>
<dbReference type="InterPro" id="IPR011989">
    <property type="entry name" value="ARM-like"/>
</dbReference>
<evidence type="ECO:0000256" key="7">
    <source>
        <dbReference type="SAM" id="SignalP"/>
    </source>
</evidence>